<dbReference type="AlphaFoldDB" id="A0A0D2BIC2"/>
<dbReference type="HOGENOM" id="CLU_2061517_0_0_1"/>
<feature type="compositionally biased region" description="Basic and acidic residues" evidence="1">
    <location>
        <begin position="1"/>
        <end position="15"/>
    </location>
</feature>
<sequence length="119" mass="12870">MADRDRGRNGREGSRETSGLKGSRCCFSNSCCFAISLAVWESSHFPRLKHFNFIPPHLLAPNTSATLLCSISQQLPRQLVRPAICGNDPSCGGCPDVDNAAMSNAPNINVPIYLPAKQP</sequence>
<dbReference type="EMBL" id="KN847321">
    <property type="protein sequence ID" value="KIW52036.1"/>
    <property type="molecule type" value="Genomic_DNA"/>
</dbReference>
<evidence type="ECO:0000313" key="2">
    <source>
        <dbReference type="EMBL" id="KIW52036.1"/>
    </source>
</evidence>
<keyword evidence="3" id="KW-1185">Reference proteome</keyword>
<dbReference type="RefSeq" id="XP_013312620.1">
    <property type="nucleotide sequence ID" value="XM_013457166.1"/>
</dbReference>
<dbReference type="Proteomes" id="UP000054342">
    <property type="component" value="Unassembled WGS sequence"/>
</dbReference>
<organism evidence="2 3">
    <name type="scientific">Exophiala xenobiotica</name>
    <dbReference type="NCBI Taxonomy" id="348802"/>
    <lineage>
        <taxon>Eukaryota</taxon>
        <taxon>Fungi</taxon>
        <taxon>Dikarya</taxon>
        <taxon>Ascomycota</taxon>
        <taxon>Pezizomycotina</taxon>
        <taxon>Eurotiomycetes</taxon>
        <taxon>Chaetothyriomycetidae</taxon>
        <taxon>Chaetothyriales</taxon>
        <taxon>Herpotrichiellaceae</taxon>
        <taxon>Exophiala</taxon>
    </lineage>
</organism>
<reference evidence="2 3" key="1">
    <citation type="submission" date="2015-01" db="EMBL/GenBank/DDBJ databases">
        <title>The Genome Sequence of Exophiala xenobiotica CBS118157.</title>
        <authorList>
            <consortium name="The Broad Institute Genomics Platform"/>
            <person name="Cuomo C."/>
            <person name="de Hoog S."/>
            <person name="Gorbushina A."/>
            <person name="Stielow B."/>
            <person name="Teixiera M."/>
            <person name="Abouelleil A."/>
            <person name="Chapman S.B."/>
            <person name="Priest M."/>
            <person name="Young S.K."/>
            <person name="Wortman J."/>
            <person name="Nusbaum C."/>
            <person name="Birren B."/>
        </authorList>
    </citation>
    <scope>NUCLEOTIDE SEQUENCE [LARGE SCALE GENOMIC DNA]</scope>
    <source>
        <strain evidence="2 3">CBS 118157</strain>
    </source>
</reference>
<evidence type="ECO:0000313" key="3">
    <source>
        <dbReference type="Proteomes" id="UP000054342"/>
    </source>
</evidence>
<name>A0A0D2BIC2_9EURO</name>
<accession>A0A0D2BIC2</accession>
<protein>
    <submittedName>
        <fullName evidence="2">Uncharacterized protein</fullName>
    </submittedName>
</protein>
<gene>
    <name evidence="2" type="ORF">PV05_07709</name>
</gene>
<dbReference type="GeneID" id="25329617"/>
<proteinExistence type="predicted"/>
<feature type="region of interest" description="Disordered" evidence="1">
    <location>
        <begin position="1"/>
        <end position="23"/>
    </location>
</feature>
<evidence type="ECO:0000256" key="1">
    <source>
        <dbReference type="SAM" id="MobiDB-lite"/>
    </source>
</evidence>